<organism evidence="1">
    <name type="scientific">Eutreptiella gymnastica</name>
    <dbReference type="NCBI Taxonomy" id="73025"/>
    <lineage>
        <taxon>Eukaryota</taxon>
        <taxon>Discoba</taxon>
        <taxon>Euglenozoa</taxon>
        <taxon>Euglenida</taxon>
        <taxon>Spirocuta</taxon>
        <taxon>Euglenophyceae</taxon>
        <taxon>Eutreptiales</taxon>
        <taxon>Eutreptiaceae</taxon>
        <taxon>Eutreptiella</taxon>
    </lineage>
</organism>
<name>A0A7S1NBK0_9EUGL</name>
<protein>
    <submittedName>
        <fullName evidence="1">Uncharacterized protein</fullName>
    </submittedName>
</protein>
<evidence type="ECO:0000313" key="1">
    <source>
        <dbReference type="EMBL" id="CAD9009367.1"/>
    </source>
</evidence>
<gene>
    <name evidence="1" type="ORF">EGYM00392_LOCUS20462</name>
</gene>
<proteinExistence type="predicted"/>
<accession>A0A7S1NBK0</accession>
<dbReference type="AlphaFoldDB" id="A0A7S1NBK0"/>
<sequence>MQRMCKRSATPEPPQHFFALCILNTPITGTPKGVWWEVGACFQGVSSFFHINFFQSPTPSSGSPPKNAGWVYQEFFLQPPPNLCLAAVAVFIRRLRSAAHGEGVFSLIGHTQTPDRRNMSNDTLRHLTVMYAEKADSLDN</sequence>
<reference evidence="1" key="1">
    <citation type="submission" date="2021-01" db="EMBL/GenBank/DDBJ databases">
        <authorList>
            <person name="Corre E."/>
            <person name="Pelletier E."/>
            <person name="Niang G."/>
            <person name="Scheremetjew M."/>
            <person name="Finn R."/>
            <person name="Kale V."/>
            <person name="Holt S."/>
            <person name="Cochrane G."/>
            <person name="Meng A."/>
            <person name="Brown T."/>
            <person name="Cohen L."/>
        </authorList>
    </citation>
    <scope>NUCLEOTIDE SEQUENCE</scope>
    <source>
        <strain evidence="1">NIES-381</strain>
    </source>
</reference>
<dbReference type="EMBL" id="HBGA01055657">
    <property type="protein sequence ID" value="CAD9009367.1"/>
    <property type="molecule type" value="Transcribed_RNA"/>
</dbReference>